<dbReference type="Pfam" id="PF05977">
    <property type="entry name" value="MFS_3"/>
    <property type="match status" value="1"/>
</dbReference>
<feature type="transmembrane region" description="Helical" evidence="7">
    <location>
        <begin position="350"/>
        <end position="372"/>
    </location>
</feature>
<evidence type="ECO:0000256" key="2">
    <source>
        <dbReference type="ARBA" id="ARBA00022448"/>
    </source>
</evidence>
<evidence type="ECO:0000259" key="8">
    <source>
        <dbReference type="PROSITE" id="PS50850"/>
    </source>
</evidence>
<evidence type="ECO:0000256" key="7">
    <source>
        <dbReference type="SAM" id="Phobius"/>
    </source>
</evidence>
<dbReference type="InterPro" id="IPR036259">
    <property type="entry name" value="MFS_trans_sf"/>
</dbReference>
<dbReference type="PANTHER" id="PTHR23513">
    <property type="entry name" value="INTEGRAL MEMBRANE EFFLUX PROTEIN-RELATED"/>
    <property type="match status" value="1"/>
</dbReference>
<sequence length="437" mass="47575">MEFRFRQTFRALKSRNYRLIFIGSLISFIGTWMQMVAVGWLVYRLTNSPFMLGMVGFISQIPAFAVAPFGGVIADRLDRRKVLLLTQTLSMIQALLLAFFIFTGTITVWHVLVLSFTLGLVTAFDMPTSQAFMIEVVEKKEDLINVIALNSSLVNVGRLVGPAIAGVIIAAYGEGICFLVNGLSYLAIIYTLLIITIKPIGKRPTEMKVLTEIREAVGYAWRFKPIRDILGLLSVMSLVGMPYILLMPVFARDVLHGGPQTLGLLMAASGLGALLAGLYLASRKSVLGLERRAAQAAGLFGAGILVFSFSRSAWLSAFIIFLTGFAMLIQMAGSNTILQLIVDERMRGRVMSLFSMAFLGMAPFGSLLSGIVADRIGAPHTLAICGLLCVLNGVAFAYRLPSLRKQIHPVYSKLGIIPQISTGLQTSAALTRPPETL</sequence>
<keyword evidence="4 7" id="KW-0812">Transmembrane</keyword>
<keyword evidence="5 7" id="KW-1133">Transmembrane helix</keyword>
<dbReference type="Gene3D" id="1.20.1250.20">
    <property type="entry name" value="MFS general substrate transporter like domains"/>
    <property type="match status" value="1"/>
</dbReference>
<feature type="domain" description="Major facilitator superfamily (MFS) profile" evidence="8">
    <location>
        <begin position="16"/>
        <end position="404"/>
    </location>
</feature>
<feature type="transmembrane region" description="Helical" evidence="7">
    <location>
        <begin position="315"/>
        <end position="338"/>
    </location>
</feature>
<reference evidence="9 10" key="1">
    <citation type="journal article" date="2016" name="Nat. Commun.">
        <title>Thousands of microbial genomes shed light on interconnected biogeochemical processes in an aquifer system.</title>
        <authorList>
            <person name="Anantharaman K."/>
            <person name="Brown C.T."/>
            <person name="Hug L.A."/>
            <person name="Sharon I."/>
            <person name="Castelle C.J."/>
            <person name="Probst A.J."/>
            <person name="Thomas B.C."/>
            <person name="Singh A."/>
            <person name="Wilkins M.J."/>
            <person name="Karaoz U."/>
            <person name="Brodie E.L."/>
            <person name="Williams K.H."/>
            <person name="Hubbard S.S."/>
            <person name="Banfield J.F."/>
        </authorList>
    </citation>
    <scope>NUCLEOTIDE SEQUENCE [LARGE SCALE GENOMIC DNA]</scope>
</reference>
<protein>
    <submittedName>
        <fullName evidence="9">MFS transporter</fullName>
    </submittedName>
</protein>
<dbReference type="Proteomes" id="UP000178724">
    <property type="component" value="Unassembled WGS sequence"/>
</dbReference>
<keyword evidence="3" id="KW-1003">Cell membrane</keyword>
<feature type="transmembrane region" description="Helical" evidence="7">
    <location>
        <begin position="378"/>
        <end position="398"/>
    </location>
</feature>
<evidence type="ECO:0000256" key="6">
    <source>
        <dbReference type="ARBA" id="ARBA00023136"/>
    </source>
</evidence>
<dbReference type="InterPro" id="IPR020846">
    <property type="entry name" value="MFS_dom"/>
</dbReference>
<dbReference type="GO" id="GO:0005886">
    <property type="term" value="C:plasma membrane"/>
    <property type="evidence" value="ECO:0007669"/>
    <property type="project" value="UniProtKB-SubCell"/>
</dbReference>
<accession>A0A1F4PYM9</accession>
<evidence type="ECO:0000256" key="5">
    <source>
        <dbReference type="ARBA" id="ARBA00022989"/>
    </source>
</evidence>
<evidence type="ECO:0000256" key="4">
    <source>
        <dbReference type="ARBA" id="ARBA00022692"/>
    </source>
</evidence>
<organism evidence="9 10">
    <name type="scientific">candidate division WOR-1 bacterium RIFCSPHIGHO2_01_FULL_53_15</name>
    <dbReference type="NCBI Taxonomy" id="1802564"/>
    <lineage>
        <taxon>Bacteria</taxon>
        <taxon>Bacillati</taxon>
        <taxon>Saganbacteria</taxon>
    </lineage>
</organism>
<dbReference type="PROSITE" id="PS50850">
    <property type="entry name" value="MFS"/>
    <property type="match status" value="1"/>
</dbReference>
<gene>
    <name evidence="9" type="ORF">A2625_02030</name>
</gene>
<dbReference type="CDD" id="cd06173">
    <property type="entry name" value="MFS_MefA_like"/>
    <property type="match status" value="1"/>
</dbReference>
<feature type="transmembrane region" description="Helical" evidence="7">
    <location>
        <begin position="262"/>
        <end position="281"/>
    </location>
</feature>
<feature type="transmembrane region" description="Helical" evidence="7">
    <location>
        <begin position="20"/>
        <end position="43"/>
    </location>
</feature>
<comment type="caution">
    <text evidence="9">The sequence shown here is derived from an EMBL/GenBank/DDBJ whole genome shotgun (WGS) entry which is preliminary data.</text>
</comment>
<dbReference type="EMBL" id="METM01000033">
    <property type="protein sequence ID" value="OGB88805.1"/>
    <property type="molecule type" value="Genomic_DNA"/>
</dbReference>
<keyword evidence="2" id="KW-0813">Transport</keyword>
<evidence type="ECO:0000256" key="3">
    <source>
        <dbReference type="ARBA" id="ARBA00022475"/>
    </source>
</evidence>
<dbReference type="GO" id="GO:0022857">
    <property type="term" value="F:transmembrane transporter activity"/>
    <property type="evidence" value="ECO:0007669"/>
    <property type="project" value="InterPro"/>
</dbReference>
<feature type="transmembrane region" description="Helical" evidence="7">
    <location>
        <begin position="229"/>
        <end position="250"/>
    </location>
</feature>
<evidence type="ECO:0000313" key="10">
    <source>
        <dbReference type="Proteomes" id="UP000178724"/>
    </source>
</evidence>
<comment type="subcellular location">
    <subcellularLocation>
        <location evidence="1">Cell membrane</location>
        <topology evidence="1">Multi-pass membrane protein</topology>
    </subcellularLocation>
</comment>
<proteinExistence type="predicted"/>
<feature type="transmembrane region" description="Helical" evidence="7">
    <location>
        <begin position="178"/>
        <end position="197"/>
    </location>
</feature>
<dbReference type="InterPro" id="IPR010290">
    <property type="entry name" value="TM_effector"/>
</dbReference>
<evidence type="ECO:0000313" key="9">
    <source>
        <dbReference type="EMBL" id="OGB88805.1"/>
    </source>
</evidence>
<evidence type="ECO:0000256" key="1">
    <source>
        <dbReference type="ARBA" id="ARBA00004651"/>
    </source>
</evidence>
<dbReference type="PANTHER" id="PTHR23513:SF11">
    <property type="entry name" value="STAPHYLOFERRIN A TRANSPORTER"/>
    <property type="match status" value="1"/>
</dbReference>
<dbReference type="SUPFAM" id="SSF103473">
    <property type="entry name" value="MFS general substrate transporter"/>
    <property type="match status" value="1"/>
</dbReference>
<name>A0A1F4PYM9_UNCSA</name>
<feature type="transmembrane region" description="Helical" evidence="7">
    <location>
        <begin position="49"/>
        <end position="70"/>
    </location>
</feature>
<dbReference type="AlphaFoldDB" id="A0A1F4PYM9"/>
<feature type="transmembrane region" description="Helical" evidence="7">
    <location>
        <begin position="293"/>
        <end position="309"/>
    </location>
</feature>
<keyword evidence="6 7" id="KW-0472">Membrane</keyword>